<name>A0A1I7X8I0_HETBA</name>
<dbReference type="AlphaFoldDB" id="A0A1I7X8I0"/>
<evidence type="ECO:0000313" key="1">
    <source>
        <dbReference type="Proteomes" id="UP000095283"/>
    </source>
</evidence>
<dbReference type="WBParaSite" id="Hba_13738">
    <property type="protein sequence ID" value="Hba_13738"/>
    <property type="gene ID" value="Hba_13738"/>
</dbReference>
<keyword evidence="1" id="KW-1185">Reference proteome</keyword>
<proteinExistence type="predicted"/>
<evidence type="ECO:0000313" key="2">
    <source>
        <dbReference type="WBParaSite" id="Hba_13738"/>
    </source>
</evidence>
<reference evidence="2" key="1">
    <citation type="submission" date="2016-11" db="UniProtKB">
        <authorList>
            <consortium name="WormBaseParasite"/>
        </authorList>
    </citation>
    <scope>IDENTIFICATION</scope>
</reference>
<dbReference type="Proteomes" id="UP000095283">
    <property type="component" value="Unplaced"/>
</dbReference>
<accession>A0A1I7X8I0</accession>
<sequence length="45" mass="5486">MSSSNIMEEIGWKVRGDFEPPESNKRRPFWPRFKQFLEMIPMVTR</sequence>
<protein>
    <submittedName>
        <fullName evidence="2">Uncharacterized protein</fullName>
    </submittedName>
</protein>
<organism evidence="1 2">
    <name type="scientific">Heterorhabditis bacteriophora</name>
    <name type="common">Entomopathogenic nematode worm</name>
    <dbReference type="NCBI Taxonomy" id="37862"/>
    <lineage>
        <taxon>Eukaryota</taxon>
        <taxon>Metazoa</taxon>
        <taxon>Ecdysozoa</taxon>
        <taxon>Nematoda</taxon>
        <taxon>Chromadorea</taxon>
        <taxon>Rhabditida</taxon>
        <taxon>Rhabditina</taxon>
        <taxon>Rhabditomorpha</taxon>
        <taxon>Strongyloidea</taxon>
        <taxon>Heterorhabditidae</taxon>
        <taxon>Heterorhabditis</taxon>
    </lineage>
</organism>